<dbReference type="InterPro" id="IPR012340">
    <property type="entry name" value="NA-bd_OB-fold"/>
</dbReference>
<evidence type="ECO:0000256" key="8">
    <source>
        <dbReference type="ARBA" id="ARBA00023004"/>
    </source>
</evidence>
<organism evidence="13 14">
    <name type="scientific">Brevundimonas aurantiaca</name>
    <dbReference type="NCBI Taxonomy" id="74316"/>
    <lineage>
        <taxon>Bacteria</taxon>
        <taxon>Pseudomonadati</taxon>
        <taxon>Pseudomonadota</taxon>
        <taxon>Alphaproteobacteria</taxon>
        <taxon>Caulobacterales</taxon>
        <taxon>Caulobacteraceae</taxon>
        <taxon>Brevundimonas</taxon>
    </lineage>
</organism>
<feature type="topological domain" description="Cytoplasmic" evidence="10">
    <location>
        <begin position="1"/>
        <end position="13"/>
    </location>
</feature>
<keyword evidence="7 10" id="KW-1133">Transmembrane helix</keyword>
<evidence type="ECO:0000256" key="12">
    <source>
        <dbReference type="SAM" id="MobiDB-lite"/>
    </source>
</evidence>
<comment type="subcellular location">
    <subcellularLocation>
        <location evidence="10">Cell membrane</location>
        <topology evidence="10">Single-pass type II membrane protein</topology>
    </subcellularLocation>
    <subcellularLocation>
        <location evidence="1">Membrane</location>
    </subcellularLocation>
</comment>
<comment type="similarity">
    <text evidence="10">Belongs to the CcmE/CycJ family.</text>
</comment>
<dbReference type="Pfam" id="PF03100">
    <property type="entry name" value="CcmE"/>
    <property type="match status" value="1"/>
</dbReference>
<dbReference type="NCBIfam" id="NF009731">
    <property type="entry name" value="PRK13254.1-5"/>
    <property type="match status" value="1"/>
</dbReference>
<keyword evidence="9 10" id="KW-0472">Membrane</keyword>
<dbReference type="GO" id="GO:0046872">
    <property type="term" value="F:metal ion binding"/>
    <property type="evidence" value="ECO:0007669"/>
    <property type="project" value="UniProtKB-KW"/>
</dbReference>
<dbReference type="InterPro" id="IPR036127">
    <property type="entry name" value="CcmE-like_sf"/>
</dbReference>
<comment type="caution">
    <text evidence="13">The sequence shown here is derived from an EMBL/GenBank/DDBJ whole genome shotgun (WGS) entry which is preliminary data.</text>
</comment>
<evidence type="ECO:0000256" key="5">
    <source>
        <dbReference type="ARBA" id="ARBA00022748"/>
    </source>
</evidence>
<evidence type="ECO:0000313" key="13">
    <source>
        <dbReference type="EMBL" id="MBB5738975.1"/>
    </source>
</evidence>
<dbReference type="SUPFAM" id="SSF82093">
    <property type="entry name" value="Heme chaperone CcmE"/>
    <property type="match status" value="1"/>
</dbReference>
<keyword evidence="3 10" id="KW-0812">Transmembrane</keyword>
<evidence type="ECO:0000256" key="11">
    <source>
        <dbReference type="PIRSR" id="PIRSR604329-50"/>
    </source>
</evidence>
<keyword evidence="14" id="KW-1185">Reference proteome</keyword>
<name>A0A7W9C4I0_9CAUL</name>
<keyword evidence="10" id="KW-1003">Cell membrane</keyword>
<dbReference type="Proteomes" id="UP000527324">
    <property type="component" value="Unassembled WGS sequence"/>
</dbReference>
<feature type="binding site" description="axial binding residue" evidence="10 11">
    <location>
        <position position="132"/>
    </location>
    <ligand>
        <name>heme</name>
        <dbReference type="ChEBI" id="CHEBI:30413"/>
    </ligand>
    <ligandPart>
        <name>Fe</name>
        <dbReference type="ChEBI" id="CHEBI:18248"/>
    </ligandPart>
</feature>
<evidence type="ECO:0000256" key="4">
    <source>
        <dbReference type="ARBA" id="ARBA00022723"/>
    </source>
</evidence>
<keyword evidence="6 10" id="KW-0735">Signal-anchor</keyword>
<protein>
    <recommendedName>
        <fullName evidence="10">Cytochrome c-type biogenesis protein CcmE</fullName>
    </recommendedName>
    <alternativeName>
        <fullName evidence="10">Cytochrome c maturation protein E</fullName>
    </alternativeName>
    <alternativeName>
        <fullName evidence="10">Heme chaperone CcmE</fullName>
    </alternativeName>
</protein>
<dbReference type="NCBIfam" id="NF009727">
    <property type="entry name" value="PRK13254.1-1"/>
    <property type="match status" value="1"/>
</dbReference>
<accession>A0A7W9C4I0</accession>
<dbReference type="Gene3D" id="2.40.50.140">
    <property type="entry name" value="Nucleic acid-binding proteins"/>
    <property type="match status" value="1"/>
</dbReference>
<evidence type="ECO:0000313" key="14">
    <source>
        <dbReference type="Proteomes" id="UP000527324"/>
    </source>
</evidence>
<dbReference type="GO" id="GO:0020037">
    <property type="term" value="F:heme binding"/>
    <property type="evidence" value="ECO:0007669"/>
    <property type="project" value="InterPro"/>
</dbReference>
<feature type="compositionally biased region" description="Polar residues" evidence="12">
    <location>
        <begin position="152"/>
        <end position="180"/>
    </location>
</feature>
<dbReference type="GO" id="GO:0017004">
    <property type="term" value="P:cytochrome complex assembly"/>
    <property type="evidence" value="ECO:0007669"/>
    <property type="project" value="UniProtKB-KW"/>
</dbReference>
<comment type="function">
    <text evidence="10">Heme chaperone required for the biogenesis of c-type cytochromes. Transiently binds heme delivered by CcmC and transfers the heme to apo-cytochromes in a process facilitated by CcmF and CcmH.</text>
</comment>
<feature type="compositionally biased region" description="Basic and acidic residues" evidence="12">
    <location>
        <begin position="142"/>
        <end position="151"/>
    </location>
</feature>
<keyword evidence="4 10" id="KW-0479">Metal-binding</keyword>
<evidence type="ECO:0000256" key="7">
    <source>
        <dbReference type="ARBA" id="ARBA00022989"/>
    </source>
</evidence>
<evidence type="ECO:0000256" key="9">
    <source>
        <dbReference type="ARBA" id="ARBA00023136"/>
    </source>
</evidence>
<evidence type="ECO:0000256" key="6">
    <source>
        <dbReference type="ARBA" id="ARBA00022968"/>
    </source>
</evidence>
<keyword evidence="8 10" id="KW-0408">Iron</keyword>
<feature type="binding site" description="covalent" evidence="10 11">
    <location>
        <position position="128"/>
    </location>
    <ligand>
        <name>heme</name>
        <dbReference type="ChEBI" id="CHEBI:30413"/>
    </ligand>
</feature>
<sequence>MSWLPKSPKARRRLWVVAAVAPILALAVGLSLWAMQDSVTFFYSPSEATVDKAPEGRNIRLGGLVETGSVRKSGDGVVVFTVTDNIAATQVQYHGDLPDLFREGQGIVAQGAFGADRVFHASQVLAKHDENYMPREVADRIKAKGEWRPETSTETMRSNRPQADSAAETTRSSRPQAESL</sequence>
<dbReference type="EMBL" id="JACHOQ010000001">
    <property type="protein sequence ID" value="MBB5738975.1"/>
    <property type="molecule type" value="Genomic_DNA"/>
</dbReference>
<dbReference type="GO" id="GO:0017003">
    <property type="term" value="P:protein-heme linkage"/>
    <property type="evidence" value="ECO:0007669"/>
    <property type="project" value="UniProtKB-UniRule"/>
</dbReference>
<feature type="topological domain" description="Extracellular" evidence="10">
    <location>
        <begin position="35"/>
        <end position="180"/>
    </location>
</feature>
<evidence type="ECO:0000256" key="10">
    <source>
        <dbReference type="HAMAP-Rule" id="MF_01959"/>
    </source>
</evidence>
<feature type="region of interest" description="Disordered" evidence="12">
    <location>
        <begin position="142"/>
        <end position="180"/>
    </location>
</feature>
<dbReference type="RefSeq" id="WP_183215113.1">
    <property type="nucleotide sequence ID" value="NZ_CAJFZW010000008.1"/>
</dbReference>
<reference evidence="13 14" key="1">
    <citation type="submission" date="2020-08" db="EMBL/GenBank/DDBJ databases">
        <title>Genomic Encyclopedia of Type Strains, Phase IV (KMG-IV): sequencing the most valuable type-strain genomes for metagenomic binning, comparative biology and taxonomic classification.</title>
        <authorList>
            <person name="Goeker M."/>
        </authorList>
    </citation>
    <scope>NUCLEOTIDE SEQUENCE [LARGE SCALE GENOMIC DNA]</scope>
    <source>
        <strain evidence="13 14">DSM 4731</strain>
    </source>
</reference>
<keyword evidence="2 10" id="KW-0349">Heme</keyword>
<keyword evidence="5 10" id="KW-0201">Cytochrome c-type biogenesis</keyword>
<evidence type="ECO:0000256" key="3">
    <source>
        <dbReference type="ARBA" id="ARBA00022692"/>
    </source>
</evidence>
<dbReference type="GO" id="GO:0005886">
    <property type="term" value="C:plasma membrane"/>
    <property type="evidence" value="ECO:0007669"/>
    <property type="project" value="UniProtKB-SubCell"/>
</dbReference>
<evidence type="ECO:0000256" key="1">
    <source>
        <dbReference type="ARBA" id="ARBA00004370"/>
    </source>
</evidence>
<dbReference type="HAMAP" id="MF_01959">
    <property type="entry name" value="CcmE"/>
    <property type="match status" value="1"/>
</dbReference>
<dbReference type="AlphaFoldDB" id="A0A7W9C4I0"/>
<evidence type="ECO:0000256" key="2">
    <source>
        <dbReference type="ARBA" id="ARBA00022617"/>
    </source>
</evidence>
<proteinExistence type="inferred from homology"/>
<dbReference type="PANTHER" id="PTHR34128">
    <property type="entry name" value="CYTOCHROME C-TYPE BIOGENESIS PROTEIN CCME HOMOLOG, MITOCHONDRIAL"/>
    <property type="match status" value="1"/>
</dbReference>
<dbReference type="PANTHER" id="PTHR34128:SF2">
    <property type="entry name" value="CYTOCHROME C-TYPE BIOGENESIS PROTEIN CCME HOMOLOG, MITOCHONDRIAL"/>
    <property type="match status" value="1"/>
</dbReference>
<dbReference type="InterPro" id="IPR004329">
    <property type="entry name" value="CcmE"/>
</dbReference>
<gene>
    <name evidence="10" type="primary">ccmE</name>
    <name evidence="10" type="synonym">cycJ</name>
    <name evidence="13" type="ORF">GGQ93_000666</name>
</gene>